<dbReference type="InParanoid" id="A0A084QPJ7"/>
<dbReference type="OrthoDB" id="5392263at2759"/>
<keyword evidence="2" id="KW-1133">Transmembrane helix</keyword>
<name>A0A084QPJ7_STAC4</name>
<evidence type="ECO:0000256" key="1">
    <source>
        <dbReference type="SAM" id="MobiDB-lite"/>
    </source>
</evidence>
<sequence>MAAIVETKRDDQTGLFGSPIQADPPPATVQPSIESTSLNRQHDSPGRVFSPAYPVTLARMLAGYAIASFIPTVKATFSIAKCCTLAAREEFHRYLNEDGIGYYPWEACSFNLDVEYSNSIVLPSIQRNMAWAMDNCRGTQLSSLEQWLVPLSTYVSPYIGVILLCPVGGIPAWKPDTPGRLQIFYTVCYAVLRPLPEYIRLLGDPASALFGAWHEVCSDAKTLAKLTPEKRPTMAERASWITAFAGDIEFSENVSWRPKVLEAINGPNQMGGASSQEDHILPVKGPGPSSEQLTRLLSSAHELEQVDRAIEIVITARKGFISGILIPVLLLLAVTAATFYDAYTMRGDKDTALALAYCTWYSWILILGMVGNCYASALSPAVAKKAFNRVLDFGEDPLSVPLGYRYVNGHLWQAWADSPSTQLNCRQAREDLKHNRGFWFRFCIGQFLGFCGVAFSTSCAIAIAWTTPTTGLGCSLPARPVLLGRASFENTTATLPKTNCPAPI</sequence>
<dbReference type="EMBL" id="KL660539">
    <property type="protein sequence ID" value="KFA65882.1"/>
    <property type="molecule type" value="Genomic_DNA"/>
</dbReference>
<keyword evidence="2" id="KW-0812">Transmembrane</keyword>
<evidence type="ECO:0000313" key="3">
    <source>
        <dbReference type="EMBL" id="KFA65882.1"/>
    </source>
</evidence>
<feature type="non-terminal residue" evidence="3">
    <location>
        <position position="504"/>
    </location>
</feature>
<protein>
    <submittedName>
        <fullName evidence="3">Uncharacterized protein</fullName>
    </submittedName>
</protein>
<dbReference type="HOGENOM" id="CLU_541405_0_0_1"/>
<dbReference type="AlphaFoldDB" id="A0A084QPJ7"/>
<keyword evidence="4" id="KW-1185">Reference proteome</keyword>
<dbReference type="Proteomes" id="UP000028524">
    <property type="component" value="Unassembled WGS sequence"/>
</dbReference>
<gene>
    <name evidence="3" type="ORF">S40285_08882</name>
</gene>
<feature type="region of interest" description="Disordered" evidence="1">
    <location>
        <begin position="1"/>
        <end position="32"/>
    </location>
</feature>
<evidence type="ECO:0000313" key="4">
    <source>
        <dbReference type="Proteomes" id="UP000028524"/>
    </source>
</evidence>
<accession>A0A084QPJ7</accession>
<proteinExistence type="predicted"/>
<feature type="compositionally biased region" description="Basic and acidic residues" evidence="1">
    <location>
        <begin position="1"/>
        <end position="12"/>
    </location>
</feature>
<feature type="transmembrane region" description="Helical" evidence="2">
    <location>
        <begin position="360"/>
        <end position="383"/>
    </location>
</feature>
<feature type="transmembrane region" description="Helical" evidence="2">
    <location>
        <begin position="320"/>
        <end position="340"/>
    </location>
</feature>
<keyword evidence="2" id="KW-0472">Membrane</keyword>
<evidence type="ECO:0000256" key="2">
    <source>
        <dbReference type="SAM" id="Phobius"/>
    </source>
</evidence>
<feature type="transmembrane region" description="Helical" evidence="2">
    <location>
        <begin position="438"/>
        <end position="465"/>
    </location>
</feature>
<dbReference type="OMA" id="WYSWILI"/>
<organism evidence="3 4">
    <name type="scientific">Stachybotrys chlorohalonatus (strain IBT 40285)</name>
    <dbReference type="NCBI Taxonomy" id="1283841"/>
    <lineage>
        <taxon>Eukaryota</taxon>
        <taxon>Fungi</taxon>
        <taxon>Dikarya</taxon>
        <taxon>Ascomycota</taxon>
        <taxon>Pezizomycotina</taxon>
        <taxon>Sordariomycetes</taxon>
        <taxon>Hypocreomycetidae</taxon>
        <taxon>Hypocreales</taxon>
        <taxon>Stachybotryaceae</taxon>
        <taxon>Stachybotrys</taxon>
    </lineage>
</organism>
<reference evidence="3 4" key="1">
    <citation type="journal article" date="2014" name="BMC Genomics">
        <title>Comparative genome sequencing reveals chemotype-specific gene clusters in the toxigenic black mold Stachybotrys.</title>
        <authorList>
            <person name="Semeiks J."/>
            <person name="Borek D."/>
            <person name="Otwinowski Z."/>
            <person name="Grishin N.V."/>
        </authorList>
    </citation>
    <scope>NUCLEOTIDE SEQUENCE [LARGE SCALE GENOMIC DNA]</scope>
    <source>
        <strain evidence="3 4">IBT 40285</strain>
    </source>
</reference>